<evidence type="ECO:0000313" key="3">
    <source>
        <dbReference type="Proteomes" id="UP000199150"/>
    </source>
</evidence>
<dbReference type="Pfam" id="PF05656">
    <property type="entry name" value="DUF805"/>
    <property type="match status" value="1"/>
</dbReference>
<feature type="transmembrane region" description="Helical" evidence="1">
    <location>
        <begin position="72"/>
        <end position="89"/>
    </location>
</feature>
<keyword evidence="1" id="KW-1133">Transmembrane helix</keyword>
<proteinExistence type="predicted"/>
<dbReference type="RefSeq" id="WP_090650535.1">
    <property type="nucleotide sequence ID" value="NZ_CBCRYE010000002.1"/>
</dbReference>
<name>A0A1G4THG4_9CAUL</name>
<dbReference type="STRING" id="260084.SAMN02927928_3588"/>
<feature type="transmembrane region" description="Helical" evidence="1">
    <location>
        <begin position="47"/>
        <end position="65"/>
    </location>
</feature>
<dbReference type="PANTHER" id="PTHR34980">
    <property type="entry name" value="INNER MEMBRANE PROTEIN-RELATED-RELATED"/>
    <property type="match status" value="1"/>
</dbReference>
<dbReference type="PANTHER" id="PTHR34980:SF3">
    <property type="entry name" value="BLR8105 PROTEIN"/>
    <property type="match status" value="1"/>
</dbReference>
<evidence type="ECO:0000313" key="2">
    <source>
        <dbReference type="EMBL" id="SCW80838.1"/>
    </source>
</evidence>
<feature type="transmembrane region" description="Helical" evidence="1">
    <location>
        <begin position="95"/>
        <end position="113"/>
    </location>
</feature>
<dbReference type="InterPro" id="IPR008523">
    <property type="entry name" value="DUF805"/>
</dbReference>
<accession>A0A1G4THG4</accession>
<dbReference type="EMBL" id="FMTS01000008">
    <property type="protein sequence ID" value="SCW80838.1"/>
    <property type="molecule type" value="Genomic_DNA"/>
</dbReference>
<sequence>MNRKIDWSELFFSSTGRAGQVPSIIAAAVLLLFLAVYESVVTGALSFLNWIVYPILFYCGACVVSKRLHDRGRSGWWAGIILLAVVMVWPRPQGFFDFIAVVVLVWAAIDLCVMPGERGDNRYGATLFRLTPGEQN</sequence>
<dbReference type="GO" id="GO:0005886">
    <property type="term" value="C:plasma membrane"/>
    <property type="evidence" value="ECO:0007669"/>
    <property type="project" value="TreeGrafter"/>
</dbReference>
<keyword evidence="3" id="KW-1185">Reference proteome</keyword>
<dbReference type="AlphaFoldDB" id="A0A1G4THG4"/>
<organism evidence="2 3">
    <name type="scientific">Asticcacaulis taihuensis</name>
    <dbReference type="NCBI Taxonomy" id="260084"/>
    <lineage>
        <taxon>Bacteria</taxon>
        <taxon>Pseudomonadati</taxon>
        <taxon>Pseudomonadota</taxon>
        <taxon>Alphaproteobacteria</taxon>
        <taxon>Caulobacterales</taxon>
        <taxon>Caulobacteraceae</taxon>
        <taxon>Asticcacaulis</taxon>
    </lineage>
</organism>
<dbReference type="Proteomes" id="UP000199150">
    <property type="component" value="Unassembled WGS sequence"/>
</dbReference>
<dbReference type="OrthoDB" id="9812349at2"/>
<evidence type="ECO:0000256" key="1">
    <source>
        <dbReference type="SAM" id="Phobius"/>
    </source>
</evidence>
<feature type="transmembrane region" description="Helical" evidence="1">
    <location>
        <begin position="21"/>
        <end position="41"/>
    </location>
</feature>
<protein>
    <submittedName>
        <fullName evidence="2">Uncharacterized membrane protein YhaH, DUF805 family</fullName>
    </submittedName>
</protein>
<keyword evidence="1" id="KW-0472">Membrane</keyword>
<gene>
    <name evidence="2" type="ORF">SAMN02927928_3588</name>
</gene>
<reference evidence="3" key="1">
    <citation type="submission" date="2016-10" db="EMBL/GenBank/DDBJ databases">
        <authorList>
            <person name="Varghese N."/>
            <person name="Submissions S."/>
        </authorList>
    </citation>
    <scope>NUCLEOTIDE SEQUENCE [LARGE SCALE GENOMIC DNA]</scope>
    <source>
        <strain evidence="3">CGMCC 1.3431</strain>
    </source>
</reference>
<keyword evidence="1" id="KW-0812">Transmembrane</keyword>